<evidence type="ECO:0000313" key="3">
    <source>
        <dbReference type="Proteomes" id="UP001589709"/>
    </source>
</evidence>
<dbReference type="RefSeq" id="WP_381344085.1">
    <property type="nucleotide sequence ID" value="NZ_JBHMCY010000012.1"/>
</dbReference>
<comment type="caution">
    <text evidence="2">The sequence shown here is derived from an EMBL/GenBank/DDBJ whole genome shotgun (WGS) entry which is preliminary data.</text>
</comment>
<gene>
    <name evidence="2" type="ORF">ACFF45_08470</name>
</gene>
<accession>A0ABV5MXI0</accession>
<proteinExistence type="predicted"/>
<feature type="compositionally biased region" description="Acidic residues" evidence="1">
    <location>
        <begin position="47"/>
        <end position="65"/>
    </location>
</feature>
<dbReference type="EMBL" id="JBHMCY010000012">
    <property type="protein sequence ID" value="MFB9462746.1"/>
    <property type="molecule type" value="Genomic_DNA"/>
</dbReference>
<keyword evidence="3" id="KW-1185">Reference proteome</keyword>
<reference evidence="2 3" key="1">
    <citation type="submission" date="2024-09" db="EMBL/GenBank/DDBJ databases">
        <authorList>
            <person name="Sun Q."/>
            <person name="Mori K."/>
        </authorList>
    </citation>
    <scope>NUCLEOTIDE SEQUENCE [LARGE SCALE GENOMIC DNA]</scope>
    <source>
        <strain evidence="2 3">JCM 6917</strain>
    </source>
</reference>
<feature type="region of interest" description="Disordered" evidence="1">
    <location>
        <begin position="1"/>
        <end position="85"/>
    </location>
</feature>
<organism evidence="2 3">
    <name type="scientific">Streptomyces cinereospinus</name>
    <dbReference type="NCBI Taxonomy" id="285561"/>
    <lineage>
        <taxon>Bacteria</taxon>
        <taxon>Bacillati</taxon>
        <taxon>Actinomycetota</taxon>
        <taxon>Actinomycetes</taxon>
        <taxon>Kitasatosporales</taxon>
        <taxon>Streptomycetaceae</taxon>
        <taxon>Streptomyces</taxon>
    </lineage>
</organism>
<dbReference type="Proteomes" id="UP001589709">
    <property type="component" value="Unassembled WGS sequence"/>
</dbReference>
<sequence>MRRVHSGHVTKTEQVLLARTAAIPLPAARHPDHDSGPSADRLAQHDAEDEDDSIDDLDDLPDEDTGPAASTGFGLYDADEEADKW</sequence>
<protein>
    <submittedName>
        <fullName evidence="2">Uncharacterized protein</fullName>
    </submittedName>
</protein>
<evidence type="ECO:0000313" key="2">
    <source>
        <dbReference type="EMBL" id="MFB9462746.1"/>
    </source>
</evidence>
<name>A0ABV5MXI0_9ACTN</name>
<evidence type="ECO:0000256" key="1">
    <source>
        <dbReference type="SAM" id="MobiDB-lite"/>
    </source>
</evidence>